<sequence length="477" mass="54101">MLVLLIRNEAIYNRIVQNVDASHIAPYIPDFTGFQTWIVDNTRPTAALLDPQWQRVREAEQLLTRMGVPVADFTGQFAEAEAWLTEHISVMDNGVVEGLDEVNEPVDSQQDTTSQEPSVLEPTENEPVSRGIDTPSYFSNRVMEQHENPLLKRRRPKNLSEIAPKRDGVTEPESTKQVPEPTLEVTPTVEPEPVKPEPQIIERVIERLVEKPIYIREERHTTLRSSLILVVGIWPRAGASTIAQTLAHLFAERLPSGSVTCIEHPGQLPRMWGYFNLDERAQKYRHWLEDGVGQTIDVQGVSLVPLPPNHINLGGHEERLVEFVYRQMRRPITIVDCAQVTTEELLFSMADQIVCVLDCDPTFLSVSELGEKYQALVQKHGGKVLTVLNKWTRYVNYNDSGGAKLFAKAIKVPYLSPDIAQKALWDGAFISSYEETTEDLTPLNNHLVSPFVPDSLIEHEPRKALKIPFFKRRRSLE</sequence>
<feature type="compositionally biased region" description="Polar residues" evidence="1">
    <location>
        <begin position="106"/>
        <end position="117"/>
    </location>
</feature>
<feature type="compositionally biased region" description="Low complexity" evidence="1">
    <location>
        <begin position="178"/>
        <end position="191"/>
    </location>
</feature>
<reference evidence="2" key="1">
    <citation type="submission" date="2022-08" db="EMBL/GenBank/DDBJ databases">
        <title>Alicyclobacillus fastidiosus DSM 17978, complete genome.</title>
        <authorList>
            <person name="Wang Q."/>
            <person name="Cai R."/>
            <person name="Wang Z."/>
        </authorList>
    </citation>
    <scope>NUCLEOTIDE SEQUENCE</scope>
    <source>
        <strain evidence="2">DSM 17978</strain>
        <plasmid evidence="2">unnamed1</plasmid>
    </source>
</reference>
<evidence type="ECO:0000313" key="3">
    <source>
        <dbReference type="Proteomes" id="UP001164761"/>
    </source>
</evidence>
<evidence type="ECO:0000256" key="1">
    <source>
        <dbReference type="SAM" id="MobiDB-lite"/>
    </source>
</evidence>
<proteinExistence type="predicted"/>
<geneLocation type="plasmid" evidence="2 3">
    <name>unnamed1</name>
</geneLocation>
<organism evidence="2 3">
    <name type="scientific">Alicyclobacillus fastidiosus</name>
    <dbReference type="NCBI Taxonomy" id="392011"/>
    <lineage>
        <taxon>Bacteria</taxon>
        <taxon>Bacillati</taxon>
        <taxon>Bacillota</taxon>
        <taxon>Bacilli</taxon>
        <taxon>Bacillales</taxon>
        <taxon>Alicyclobacillaceae</taxon>
        <taxon>Alicyclobacillus</taxon>
    </lineage>
</organism>
<keyword evidence="3" id="KW-1185">Reference proteome</keyword>
<dbReference type="SUPFAM" id="SSF52540">
    <property type="entry name" value="P-loop containing nucleoside triphosphate hydrolases"/>
    <property type="match status" value="1"/>
</dbReference>
<accession>A0ABY6ZPY8</accession>
<dbReference type="InterPro" id="IPR027417">
    <property type="entry name" value="P-loop_NTPase"/>
</dbReference>
<evidence type="ECO:0008006" key="4">
    <source>
        <dbReference type="Google" id="ProtNLM"/>
    </source>
</evidence>
<dbReference type="EMBL" id="CP104068">
    <property type="protein sequence ID" value="WAH44889.1"/>
    <property type="molecule type" value="Genomic_DNA"/>
</dbReference>
<protein>
    <recommendedName>
        <fullName evidence="4">CobQ/CobB/MinD/ParA nucleotide binding domain-containing protein</fullName>
    </recommendedName>
</protein>
<keyword evidence="2" id="KW-0614">Plasmid</keyword>
<feature type="region of interest" description="Disordered" evidence="1">
    <location>
        <begin position="105"/>
        <end position="194"/>
    </location>
</feature>
<dbReference type="RefSeq" id="WP_268008757.1">
    <property type="nucleotide sequence ID" value="NZ_BSUT01000003.1"/>
</dbReference>
<name>A0ABY6ZPY8_9BACL</name>
<dbReference type="Proteomes" id="UP001164761">
    <property type="component" value="Plasmid unnamed1"/>
</dbReference>
<gene>
    <name evidence="2" type="ORF">NZD89_27980</name>
</gene>
<evidence type="ECO:0000313" key="2">
    <source>
        <dbReference type="EMBL" id="WAH44889.1"/>
    </source>
</evidence>